<organism evidence="12 13">
    <name type="scientific">Sphaerosporella brunnea</name>
    <dbReference type="NCBI Taxonomy" id="1250544"/>
    <lineage>
        <taxon>Eukaryota</taxon>
        <taxon>Fungi</taxon>
        <taxon>Dikarya</taxon>
        <taxon>Ascomycota</taxon>
        <taxon>Pezizomycotina</taxon>
        <taxon>Pezizomycetes</taxon>
        <taxon>Pezizales</taxon>
        <taxon>Pyronemataceae</taxon>
        <taxon>Sphaerosporella</taxon>
    </lineage>
</organism>
<comment type="cofactor">
    <cofactor evidence="2">
        <name>Mg(2+)</name>
        <dbReference type="ChEBI" id="CHEBI:18420"/>
    </cofactor>
</comment>
<evidence type="ECO:0000256" key="4">
    <source>
        <dbReference type="ARBA" id="ARBA00022722"/>
    </source>
</evidence>
<evidence type="ECO:0000256" key="9">
    <source>
        <dbReference type="ARBA" id="ARBA00023204"/>
    </source>
</evidence>
<keyword evidence="4" id="KW-0540">Nuclease</keyword>
<keyword evidence="5" id="KW-0479">Metal-binding</keyword>
<dbReference type="InterPro" id="IPR036691">
    <property type="entry name" value="Endo/exonu/phosph_ase_sf"/>
</dbReference>
<comment type="subcellular location">
    <subcellularLocation>
        <location evidence="3">Nucleus</location>
        <location evidence="3">PML body</location>
    </subcellularLocation>
</comment>
<evidence type="ECO:0000256" key="1">
    <source>
        <dbReference type="ARBA" id="ARBA00001936"/>
    </source>
</evidence>
<evidence type="ECO:0000256" key="5">
    <source>
        <dbReference type="ARBA" id="ARBA00022723"/>
    </source>
</evidence>
<evidence type="ECO:0000256" key="10">
    <source>
        <dbReference type="ARBA" id="ARBA00023242"/>
    </source>
</evidence>
<dbReference type="GO" id="GO:0004519">
    <property type="term" value="F:endonuclease activity"/>
    <property type="evidence" value="ECO:0007669"/>
    <property type="project" value="UniProtKB-KW"/>
</dbReference>
<feature type="domain" description="Endonuclease/exonuclease/phosphatase" evidence="11">
    <location>
        <begin position="94"/>
        <end position="350"/>
    </location>
</feature>
<dbReference type="InParanoid" id="A0A5J5EK96"/>
<dbReference type="Pfam" id="PF03372">
    <property type="entry name" value="Exo_endo_phos"/>
    <property type="match status" value="1"/>
</dbReference>
<dbReference type="Proteomes" id="UP000326924">
    <property type="component" value="Unassembled WGS sequence"/>
</dbReference>
<name>A0A5J5EK96_9PEZI</name>
<dbReference type="Gene3D" id="3.60.10.10">
    <property type="entry name" value="Endonuclease/exonuclease/phosphatase"/>
    <property type="match status" value="1"/>
</dbReference>
<dbReference type="CDD" id="cd09080">
    <property type="entry name" value="TDP2"/>
    <property type="match status" value="1"/>
</dbReference>
<evidence type="ECO:0000256" key="2">
    <source>
        <dbReference type="ARBA" id="ARBA00001946"/>
    </source>
</evidence>
<dbReference type="GO" id="GO:0006302">
    <property type="term" value="P:double-strand break repair"/>
    <property type="evidence" value="ECO:0007669"/>
    <property type="project" value="TreeGrafter"/>
</dbReference>
<dbReference type="PANTHER" id="PTHR15822:SF4">
    <property type="entry name" value="TYROSYL-DNA PHOSPHODIESTERASE 2"/>
    <property type="match status" value="1"/>
</dbReference>
<dbReference type="GO" id="GO:0046872">
    <property type="term" value="F:metal ion binding"/>
    <property type="evidence" value="ECO:0007669"/>
    <property type="project" value="UniProtKB-KW"/>
</dbReference>
<dbReference type="InterPro" id="IPR051547">
    <property type="entry name" value="TDP2-like"/>
</dbReference>
<dbReference type="OrthoDB" id="9975959at2759"/>
<keyword evidence="9" id="KW-0234">DNA repair</keyword>
<evidence type="ECO:0000313" key="13">
    <source>
        <dbReference type="Proteomes" id="UP000326924"/>
    </source>
</evidence>
<evidence type="ECO:0000259" key="11">
    <source>
        <dbReference type="Pfam" id="PF03372"/>
    </source>
</evidence>
<keyword evidence="10" id="KW-0539">Nucleus</keyword>
<dbReference type="PANTHER" id="PTHR15822">
    <property type="entry name" value="TRAF AND TNF RECEPTOR-ASSOCIATED PROTEIN"/>
    <property type="match status" value="1"/>
</dbReference>
<evidence type="ECO:0000313" key="12">
    <source>
        <dbReference type="EMBL" id="KAA8895613.1"/>
    </source>
</evidence>
<sequence>MLRRRSSLLPFVPLADGGMQNVAVSTDPPRPSNLVAGAGLDPFIHFDPPGPKITAPLQFRGPLKSPDPDFWLPFPDYSTSSATPHPRTTALSIISWNIDFMAPFSKERMQSVLSHLTTLLPMSPKSTILLLQEVNLSSLQTLLAHPWVQANFLVTDNKALGRYFTLSLVSKDVPVSAVFRKRYELSHMERGVLVLDVPLQGGGVFRIANTHLESLPDPGVTIRPVQLAAVAKLLKEDGVVAGLVAGDMNCIRPEDEELATKCGLGDVWNVKKELAGGALDEHLGFTWGYQPRCRFPPGRLDRVFFCGDIEFEPVEGQTVLTRVGVGLRCREPESRGEQEDDRHMVWASDHYGIWVQAKAGDASPT</sequence>
<evidence type="ECO:0000256" key="3">
    <source>
        <dbReference type="ARBA" id="ARBA00004322"/>
    </source>
</evidence>
<dbReference type="GO" id="GO:0003697">
    <property type="term" value="F:single-stranded DNA binding"/>
    <property type="evidence" value="ECO:0007669"/>
    <property type="project" value="TreeGrafter"/>
</dbReference>
<gene>
    <name evidence="12" type="ORF">FN846DRAFT_968829</name>
</gene>
<keyword evidence="7" id="KW-0378">Hydrolase</keyword>
<keyword evidence="6" id="KW-0227">DNA damage</keyword>
<reference evidence="12 13" key="1">
    <citation type="submission" date="2019-09" db="EMBL/GenBank/DDBJ databases">
        <title>Draft genome of the ectomycorrhizal ascomycete Sphaerosporella brunnea.</title>
        <authorList>
            <consortium name="DOE Joint Genome Institute"/>
            <person name="Benucci G.M."/>
            <person name="Marozzi G."/>
            <person name="Antonielli L."/>
            <person name="Sanchez S."/>
            <person name="Marco P."/>
            <person name="Wang X."/>
            <person name="Falini L.B."/>
            <person name="Barry K."/>
            <person name="Haridas S."/>
            <person name="Lipzen A."/>
            <person name="Labutti K."/>
            <person name="Grigoriev I.V."/>
            <person name="Murat C."/>
            <person name="Martin F."/>
            <person name="Albertini E."/>
            <person name="Donnini D."/>
            <person name="Bonito G."/>
        </authorList>
    </citation>
    <scope>NUCLEOTIDE SEQUENCE [LARGE SCALE GENOMIC DNA]</scope>
    <source>
        <strain evidence="12 13">Sb_GMNB300</strain>
    </source>
</reference>
<evidence type="ECO:0000256" key="8">
    <source>
        <dbReference type="ARBA" id="ARBA00022842"/>
    </source>
</evidence>
<dbReference type="AlphaFoldDB" id="A0A5J5EK96"/>
<keyword evidence="8" id="KW-0460">Magnesium</keyword>
<dbReference type="GO" id="GO:0004527">
    <property type="term" value="F:exonuclease activity"/>
    <property type="evidence" value="ECO:0007669"/>
    <property type="project" value="UniProtKB-KW"/>
</dbReference>
<dbReference type="GO" id="GO:0070260">
    <property type="term" value="F:5'-tyrosyl-DNA phosphodiesterase activity"/>
    <property type="evidence" value="ECO:0007669"/>
    <property type="project" value="TreeGrafter"/>
</dbReference>
<dbReference type="GO" id="GO:0005737">
    <property type="term" value="C:cytoplasm"/>
    <property type="evidence" value="ECO:0007669"/>
    <property type="project" value="TreeGrafter"/>
</dbReference>
<proteinExistence type="predicted"/>
<protein>
    <submittedName>
        <fullName evidence="12">Endonuclease/exonuclease/phosphatase</fullName>
    </submittedName>
</protein>
<dbReference type="EMBL" id="VXIS01000254">
    <property type="protein sequence ID" value="KAA8895613.1"/>
    <property type="molecule type" value="Genomic_DNA"/>
</dbReference>
<accession>A0A5J5EK96</accession>
<dbReference type="InterPro" id="IPR005135">
    <property type="entry name" value="Endo/exonuclease/phosphatase"/>
</dbReference>
<comment type="cofactor">
    <cofactor evidence="1">
        <name>Mn(2+)</name>
        <dbReference type="ChEBI" id="CHEBI:29035"/>
    </cofactor>
</comment>
<comment type="caution">
    <text evidence="12">The sequence shown here is derived from an EMBL/GenBank/DDBJ whole genome shotgun (WGS) entry which is preliminary data.</text>
</comment>
<keyword evidence="13" id="KW-1185">Reference proteome</keyword>
<evidence type="ECO:0000256" key="7">
    <source>
        <dbReference type="ARBA" id="ARBA00022801"/>
    </source>
</evidence>
<keyword evidence="12" id="KW-0269">Exonuclease</keyword>
<evidence type="ECO:0000256" key="6">
    <source>
        <dbReference type="ARBA" id="ARBA00022763"/>
    </source>
</evidence>
<keyword evidence="12" id="KW-0255">Endonuclease</keyword>
<dbReference type="SUPFAM" id="SSF56219">
    <property type="entry name" value="DNase I-like"/>
    <property type="match status" value="1"/>
</dbReference>